<proteinExistence type="predicted"/>
<evidence type="ECO:0000256" key="2">
    <source>
        <dbReference type="SAM" id="SignalP"/>
    </source>
</evidence>
<feature type="chain" id="PRO_5016355882" description="DUF3352 domain-containing protein" evidence="2">
    <location>
        <begin position="30"/>
        <end position="353"/>
    </location>
</feature>
<dbReference type="EMBL" id="QHKO01000001">
    <property type="protein sequence ID" value="RAL25226.1"/>
    <property type="molecule type" value="Genomic_DNA"/>
</dbReference>
<accession>A0A328CC19</accession>
<protein>
    <recommendedName>
        <fullName evidence="5">DUF3352 domain-containing protein</fullName>
    </recommendedName>
</protein>
<name>A0A328CC19_9DELT</name>
<feature type="compositionally biased region" description="Low complexity" evidence="1">
    <location>
        <begin position="329"/>
        <end position="345"/>
    </location>
</feature>
<dbReference type="Proteomes" id="UP000249169">
    <property type="component" value="Unassembled WGS sequence"/>
</dbReference>
<dbReference type="AlphaFoldDB" id="A0A328CC19"/>
<keyword evidence="2" id="KW-0732">Signal</keyword>
<evidence type="ECO:0000313" key="4">
    <source>
        <dbReference type="Proteomes" id="UP000249169"/>
    </source>
</evidence>
<evidence type="ECO:0008006" key="5">
    <source>
        <dbReference type="Google" id="ProtNLM"/>
    </source>
</evidence>
<keyword evidence="4" id="KW-1185">Reference proteome</keyword>
<dbReference type="OrthoDB" id="5490547at2"/>
<dbReference type="RefSeq" id="WP_111728398.1">
    <property type="nucleotide sequence ID" value="NZ_QHKO01000001.1"/>
</dbReference>
<comment type="caution">
    <text evidence="3">The sequence shown here is derived from an EMBL/GenBank/DDBJ whole genome shotgun (WGS) entry which is preliminary data.</text>
</comment>
<sequence>MTTLVSKTRAALAVCVALVCLALSAPALALDGFLETLPGGHDAVMAVDVDATRNSPFFSPALGWMRSHPTLGPAIRAVEEALSVRVDRDIHELAILSNSPPLNLAMLGGGALSPGDLDLSAVEGSVMAVRGDFKANDIIKGLTEESGAEALSAGEVSGVRQAGHDMWAVSGQTMLLVTGESGYRDRIRTRLGKSERIGASFLSALAKLGQRQGVVMMIKPKYEGAPGNARFAALGIRLEERVLASVVMTLQDDESAKRSAEEMAAMRRQALSNPMIAMFGLAPAAQNMAVRQQASDLFVTTSMTNAEASTLLDQVLRIIQTSGQLERGASPASPATPAAPEAVPEQGVEADFN</sequence>
<evidence type="ECO:0000256" key="1">
    <source>
        <dbReference type="SAM" id="MobiDB-lite"/>
    </source>
</evidence>
<reference evidence="3 4" key="1">
    <citation type="submission" date="2018-05" db="EMBL/GenBank/DDBJ databases">
        <title>Lujinxingia marina gen. nov. sp. nov., a new facultative anaerobic member of the class Deltaproteobacteria, and proposal of Lujinxingaceae fam. nov.</title>
        <authorList>
            <person name="Li C.-M."/>
        </authorList>
    </citation>
    <scope>NUCLEOTIDE SEQUENCE [LARGE SCALE GENOMIC DNA]</scope>
    <source>
        <strain evidence="3 4">B210</strain>
    </source>
</reference>
<feature type="region of interest" description="Disordered" evidence="1">
    <location>
        <begin position="325"/>
        <end position="353"/>
    </location>
</feature>
<gene>
    <name evidence="3" type="ORF">DL240_03170</name>
</gene>
<feature type="signal peptide" evidence="2">
    <location>
        <begin position="1"/>
        <end position="29"/>
    </location>
</feature>
<organism evidence="3 4">
    <name type="scientific">Lujinxingia litoralis</name>
    <dbReference type="NCBI Taxonomy" id="2211119"/>
    <lineage>
        <taxon>Bacteria</taxon>
        <taxon>Deltaproteobacteria</taxon>
        <taxon>Bradymonadales</taxon>
        <taxon>Lujinxingiaceae</taxon>
        <taxon>Lujinxingia</taxon>
    </lineage>
</organism>
<evidence type="ECO:0000313" key="3">
    <source>
        <dbReference type="EMBL" id="RAL25226.1"/>
    </source>
</evidence>